<keyword evidence="5" id="KW-1185">Reference proteome</keyword>
<protein>
    <recommendedName>
        <fullName evidence="3">Polyketide synthase-like phosphopantetheine-binding domain-containing protein</fullName>
    </recommendedName>
</protein>
<comment type="caution">
    <text evidence="4">The sequence shown here is derived from an EMBL/GenBank/DDBJ whole genome shotgun (WGS) entry which is preliminary data.</text>
</comment>
<feature type="domain" description="Polyketide synthase-like phosphopantetheine-binding" evidence="3">
    <location>
        <begin position="578"/>
        <end position="659"/>
    </location>
</feature>
<evidence type="ECO:0000256" key="1">
    <source>
        <dbReference type="ARBA" id="ARBA00022450"/>
    </source>
</evidence>
<sequence>MPTLAPNYEWPDLKSPLDQPKILEFALEHNSTFPAFVYPEQGTGNLSTISTFEYVRAIYRVGKAVLRPESKPGDVVAIIANVDNIVYMALINGLMNVGLVPFPISPRNSAPAVVNLLRKSSAHRILTTQATLKGILDSVRSELESESGEHFELSVEEAPNLEQVYPYLGKETAQDAFDGAPTPYYPSDTETALYLHSSGSTGFPKAIRFSHLNFKSYIHLLCLQDFRDLKVGPMGAAGLPPFHVMAFFNQGFVPLYGRVTVAMFSPAVTTPDALPLPLTPDNVLENIRLTKSNALLTVPTFLLAWSHSDEAVELLAQCIAVLYAGGPLPQRAGDYLVSRGVQVVTAYGGTEFGLIVKTVVSPEDWPYLQFVDGVNVRWAPQGDGTFEAQFLTQGGYQPALENLPDTRGYASSDLFVPHPTDPKKWKIVGRLDDVITHSTGEKTVPAPMEAVITATPLIQGAVMFGRERAQTGILVEPSPQHQIDVKDLVQVAALRNSLWPLVDEANQIAPAFSRIFKEMILIASPDKPLPRVGKGTVARKAALALYESEINELYSVVESNSGGDNVDPPKAWTAEEIKPWLEEQVMNILSNRTDSVHVTKDLFEQGFDSIMATILRLHIVSALRKSSNSGLVGAREIPQTLVYNHPSIDRLTSAILGIVAGSDAGSSSMTISMQPNQHERSVAIERMIEQYSQGLEAPPPPPKISLSRQNHHVLLTGSTGNIGTELLAGLVLSDSVERVYAFNRRSSSGSSILDRHRERFEDKGLDVSLLDSSKLVFLEGDTSADDLGLSQDILYQLRQNLTIIVHNAWRLDFNLSLSSFESHIKGTRSLIDLARASRHSSNVRFLFTSSISSTQSWDASKGPYPEEVVLEAKYAVGLGYGESKYVAERVLAQSGLQATSFRIGQVAGGEPNGAWANTDWLPILVKSSLALNKLPDTHGSVSWIPMDAVTQALLDYAFLEGPAPIAVNILHPRPSSWTSVMTNIKQALIDEKKLSSDALPLISIHEWVSEIEKHASNPSDDIPAVKLLEFFNNVAKMDGSGKGENTPMRLENVKRISSRVRDLEPLDADIASKWVKYWIRTGI</sequence>
<dbReference type="EMBL" id="JAACJN010000198">
    <property type="protein sequence ID" value="KAF5362791.1"/>
    <property type="molecule type" value="Genomic_DNA"/>
</dbReference>
<dbReference type="SMART" id="SM00823">
    <property type="entry name" value="PKS_PP"/>
    <property type="match status" value="1"/>
</dbReference>
<dbReference type="PANTHER" id="PTHR43439">
    <property type="entry name" value="PHENYLACETATE-COENZYME A LIGASE"/>
    <property type="match status" value="1"/>
</dbReference>
<evidence type="ECO:0000259" key="3">
    <source>
        <dbReference type="SMART" id="SM00823"/>
    </source>
</evidence>
<dbReference type="InterPro" id="IPR020845">
    <property type="entry name" value="AMP-binding_CS"/>
</dbReference>
<dbReference type="InterPro" id="IPR051414">
    <property type="entry name" value="Adenylate-forming_Reductase"/>
</dbReference>
<dbReference type="AlphaFoldDB" id="A0A8H5GD77"/>
<dbReference type="InterPro" id="IPR036291">
    <property type="entry name" value="NAD(P)-bd_dom_sf"/>
</dbReference>
<dbReference type="OrthoDB" id="429813at2759"/>
<dbReference type="SUPFAM" id="SSF47336">
    <property type="entry name" value="ACP-like"/>
    <property type="match status" value="1"/>
</dbReference>
<dbReference type="SUPFAM" id="SSF56801">
    <property type="entry name" value="Acetyl-CoA synthetase-like"/>
    <property type="match status" value="1"/>
</dbReference>
<dbReference type="PANTHER" id="PTHR43439:SF2">
    <property type="entry name" value="ENZYME, PUTATIVE (JCVI)-RELATED"/>
    <property type="match status" value="1"/>
</dbReference>
<organism evidence="4 5">
    <name type="scientific">Collybiopsis confluens</name>
    <dbReference type="NCBI Taxonomy" id="2823264"/>
    <lineage>
        <taxon>Eukaryota</taxon>
        <taxon>Fungi</taxon>
        <taxon>Dikarya</taxon>
        <taxon>Basidiomycota</taxon>
        <taxon>Agaricomycotina</taxon>
        <taxon>Agaricomycetes</taxon>
        <taxon>Agaricomycetidae</taxon>
        <taxon>Agaricales</taxon>
        <taxon>Marasmiineae</taxon>
        <taxon>Omphalotaceae</taxon>
        <taxon>Collybiopsis</taxon>
    </lineage>
</organism>
<keyword evidence="2" id="KW-0597">Phosphoprotein</keyword>
<dbReference type="Gene3D" id="3.40.50.720">
    <property type="entry name" value="NAD(P)-binding Rossmann-like Domain"/>
    <property type="match status" value="1"/>
</dbReference>
<gene>
    <name evidence="4" type="ORF">D9757_011015</name>
</gene>
<evidence type="ECO:0000256" key="2">
    <source>
        <dbReference type="ARBA" id="ARBA00022553"/>
    </source>
</evidence>
<dbReference type="Gene3D" id="1.10.1200.10">
    <property type="entry name" value="ACP-like"/>
    <property type="match status" value="1"/>
</dbReference>
<dbReference type="Pfam" id="PF07993">
    <property type="entry name" value="NAD_binding_4"/>
    <property type="match status" value="1"/>
</dbReference>
<dbReference type="Pfam" id="PF23562">
    <property type="entry name" value="AMP-binding_C_3"/>
    <property type="match status" value="1"/>
</dbReference>
<dbReference type="InterPro" id="IPR013120">
    <property type="entry name" value="FAR_NAD-bd"/>
</dbReference>
<dbReference type="InterPro" id="IPR000873">
    <property type="entry name" value="AMP-dep_synth/lig_dom"/>
</dbReference>
<dbReference type="PROSITE" id="PS00455">
    <property type="entry name" value="AMP_BINDING"/>
    <property type="match status" value="1"/>
</dbReference>
<proteinExistence type="predicted"/>
<dbReference type="InterPro" id="IPR036736">
    <property type="entry name" value="ACP-like_sf"/>
</dbReference>
<dbReference type="Proteomes" id="UP000518752">
    <property type="component" value="Unassembled WGS sequence"/>
</dbReference>
<evidence type="ECO:0000313" key="4">
    <source>
        <dbReference type="EMBL" id="KAF5362791.1"/>
    </source>
</evidence>
<dbReference type="InterPro" id="IPR042099">
    <property type="entry name" value="ANL_N_sf"/>
</dbReference>
<dbReference type="Pfam" id="PF00501">
    <property type="entry name" value="AMP-binding"/>
    <property type="match status" value="1"/>
</dbReference>
<name>A0A8H5GD77_9AGAR</name>
<evidence type="ECO:0000313" key="5">
    <source>
        <dbReference type="Proteomes" id="UP000518752"/>
    </source>
</evidence>
<dbReference type="Gene3D" id="3.40.50.12780">
    <property type="entry name" value="N-terminal domain of ligase-like"/>
    <property type="match status" value="1"/>
</dbReference>
<dbReference type="SUPFAM" id="SSF51735">
    <property type="entry name" value="NAD(P)-binding Rossmann-fold domains"/>
    <property type="match status" value="1"/>
</dbReference>
<keyword evidence="1" id="KW-0596">Phosphopantetheine</keyword>
<reference evidence="4 5" key="1">
    <citation type="journal article" date="2020" name="ISME J.">
        <title>Uncovering the hidden diversity of litter-decomposition mechanisms in mushroom-forming fungi.</title>
        <authorList>
            <person name="Floudas D."/>
            <person name="Bentzer J."/>
            <person name="Ahren D."/>
            <person name="Johansson T."/>
            <person name="Persson P."/>
            <person name="Tunlid A."/>
        </authorList>
    </citation>
    <scope>NUCLEOTIDE SEQUENCE [LARGE SCALE GENOMIC DNA]</scope>
    <source>
        <strain evidence="4 5">CBS 406.79</strain>
    </source>
</reference>
<accession>A0A8H5GD77</accession>
<dbReference type="InterPro" id="IPR020806">
    <property type="entry name" value="PKS_PP-bd"/>
</dbReference>
<dbReference type="GO" id="GO:0031177">
    <property type="term" value="F:phosphopantetheine binding"/>
    <property type="evidence" value="ECO:0007669"/>
    <property type="project" value="InterPro"/>
</dbReference>